<evidence type="ECO:0000313" key="2">
    <source>
        <dbReference type="Proteomes" id="UP001164929"/>
    </source>
</evidence>
<dbReference type="AlphaFoldDB" id="A0AAD6LN90"/>
<comment type="caution">
    <text evidence="1">The sequence shown here is derived from an EMBL/GenBank/DDBJ whole genome shotgun (WGS) entry which is preliminary data.</text>
</comment>
<gene>
    <name evidence="1" type="ORF">NC653_034148</name>
</gene>
<reference evidence="1" key="1">
    <citation type="journal article" date="2023" name="Mol. Ecol. Resour.">
        <title>Chromosome-level genome assembly of a triploid poplar Populus alba 'Berolinensis'.</title>
        <authorList>
            <person name="Chen S."/>
            <person name="Yu Y."/>
            <person name="Wang X."/>
            <person name="Wang S."/>
            <person name="Zhang T."/>
            <person name="Zhou Y."/>
            <person name="He R."/>
            <person name="Meng N."/>
            <person name="Wang Y."/>
            <person name="Liu W."/>
            <person name="Liu Z."/>
            <person name="Liu J."/>
            <person name="Guo Q."/>
            <person name="Huang H."/>
            <person name="Sederoff R.R."/>
            <person name="Wang G."/>
            <person name="Qu G."/>
            <person name="Chen S."/>
        </authorList>
    </citation>
    <scope>NUCLEOTIDE SEQUENCE</scope>
    <source>
        <strain evidence="1">SC-2020</strain>
    </source>
</reference>
<sequence>MLSFLYHKLNVLKPSSKNFYEIRVEAENEYLDKERQEPICILYKKFASWKSYFVTNSDKKREIKPYTW</sequence>
<protein>
    <submittedName>
        <fullName evidence="1">Uncharacterized protein</fullName>
    </submittedName>
</protein>
<proteinExistence type="predicted"/>
<accession>A0AAD6LN90</accession>
<keyword evidence="2" id="KW-1185">Reference proteome</keyword>
<evidence type="ECO:0000313" key="1">
    <source>
        <dbReference type="EMBL" id="KAJ6969524.1"/>
    </source>
</evidence>
<dbReference type="Proteomes" id="UP001164929">
    <property type="component" value="Chromosome 15"/>
</dbReference>
<name>A0AAD6LN90_9ROSI</name>
<dbReference type="EMBL" id="JAQIZT010000015">
    <property type="protein sequence ID" value="KAJ6969524.1"/>
    <property type="molecule type" value="Genomic_DNA"/>
</dbReference>
<organism evidence="1 2">
    <name type="scientific">Populus alba x Populus x berolinensis</name>
    <dbReference type="NCBI Taxonomy" id="444605"/>
    <lineage>
        <taxon>Eukaryota</taxon>
        <taxon>Viridiplantae</taxon>
        <taxon>Streptophyta</taxon>
        <taxon>Embryophyta</taxon>
        <taxon>Tracheophyta</taxon>
        <taxon>Spermatophyta</taxon>
        <taxon>Magnoliopsida</taxon>
        <taxon>eudicotyledons</taxon>
        <taxon>Gunneridae</taxon>
        <taxon>Pentapetalae</taxon>
        <taxon>rosids</taxon>
        <taxon>fabids</taxon>
        <taxon>Malpighiales</taxon>
        <taxon>Salicaceae</taxon>
        <taxon>Saliceae</taxon>
        <taxon>Populus</taxon>
    </lineage>
</organism>